<evidence type="ECO:0000313" key="2">
    <source>
        <dbReference type="Proteomes" id="UP001230268"/>
    </source>
</evidence>
<name>A0AAD8PD27_BABGI</name>
<dbReference type="Proteomes" id="UP001230268">
    <property type="component" value="Unassembled WGS sequence"/>
</dbReference>
<proteinExistence type="predicted"/>
<reference evidence="1" key="1">
    <citation type="submission" date="2023-08" db="EMBL/GenBank/DDBJ databases">
        <title>Draft sequence of the Babesia gibsoni genome.</title>
        <authorList>
            <person name="Yamagishi J.Y."/>
            <person name="Xuan X.X."/>
        </authorList>
    </citation>
    <scope>NUCLEOTIDE SEQUENCE</scope>
    <source>
        <strain evidence="1">Azabu</strain>
    </source>
</reference>
<organism evidence="1 2">
    <name type="scientific">Babesia gibsoni</name>
    <dbReference type="NCBI Taxonomy" id="33632"/>
    <lineage>
        <taxon>Eukaryota</taxon>
        <taxon>Sar</taxon>
        <taxon>Alveolata</taxon>
        <taxon>Apicomplexa</taxon>
        <taxon>Aconoidasida</taxon>
        <taxon>Piroplasmida</taxon>
        <taxon>Babesiidae</taxon>
        <taxon>Babesia</taxon>
    </lineage>
</organism>
<comment type="caution">
    <text evidence="1">The sequence shown here is derived from an EMBL/GenBank/DDBJ whole genome shotgun (WGS) entry which is preliminary data.</text>
</comment>
<accession>A0AAD8PD27</accession>
<keyword evidence="2" id="KW-1185">Reference proteome</keyword>
<gene>
    <name evidence="1" type="ORF">BgAZ_402940</name>
</gene>
<dbReference type="EMBL" id="JAVEPI010000004">
    <property type="protein sequence ID" value="KAK1442264.1"/>
    <property type="molecule type" value="Genomic_DNA"/>
</dbReference>
<dbReference type="AlphaFoldDB" id="A0AAD8PD27"/>
<evidence type="ECO:0000313" key="1">
    <source>
        <dbReference type="EMBL" id="KAK1442264.1"/>
    </source>
</evidence>
<sequence>MRLCIEEPEVFQLPRSLRHLQSSRDSDGCISDCSSIVTYNPSDPPLEKLIKVRVTLCQRYLYVLTSQVLHVYSNLHSNVHLGRFTLDDDLYHRYGAFRDIVFIPGWRSFCLLMEKQKRVLVCTYDVSGLGLDSTIDSEIQKQPSTSILGSARHDCSPTSSSRSYAFSMLKVQQKSPTEASTRRGMGMLDTLNIKHAKQRYEKLMEPVEIRLLYFLSLPSAVHTITFHSAQMYFWTMDQLGVYVTLCPEGFINHLACNLVDELPIKMTLNLHTTNLVQNMMASGTIALANGLCYLSMKSTIYACELKAGSPSTKLYVPNTDHNYHINSLCDWVDICCPSNGNSGSTCESPQVDSTIISPSSLSNNLASMCITQGTPLEQIVPNLLVNEIIMLAERGCCLLTTYSGALMSLKVANSQQGGIGALIYKSGVSNIVAEGGTIAANVEDQVTLLSWDGSTLFPVWKYRLGNIRSLSIYNDTIAAFYNYDGFVCFNVLGKVMLHRRSTIDDTTYQSSCFASKGLSLIATRVTKLVMFKMYATGSLEIPYSNPFNTVISFVGIDDVLLFHARMVEGTFGETSRSLMEDRSMHSYDNSGIIGDMDCNLLSVPLKSPHSRSGRWPLTHVSPSPKGNFIIGLSSSGRALYDGDWKWFEEDLGDCLSVGWLREDVCFMIHSMPVQLFIVNHDAGATDNGNKDVISLGDAPSTYCHFFHVSDLSTHLEIVPIKSRPQCCTVFDEILYILDEMQVITGYQLCEDSGSYKFNVIYHVKHDEPPSARILEIHYMDSDTFALLDNTQALYMTECGRRSKMFDGCNYITPTLSVVNGCRATMLLCSVHLQDHLTAVTSKHTLVITGHLPPAALVDEGAVSYIINLIDPRHSAHKVRIGKLLLPLNDTTDALNSVFSLDALEQVLAAVTNDKMATAADIHSRFEKVPAAIMWRLVSLQSRKRNLREEVKALEEVFGSDLLEVFNNCLLNGQESDASYMLLALQSLTDPTEVRNNFNIRLIQSLATKMSVSMSDEFSHHLFQSLLRFHNIVEDVEHVDLKNIAMKLFRKSDLMGVYKLCNLFRADLGNLLNSMRKELECMYIWGICQLQEGETHQQVDTAEAGDGKVDIANMIIAVRVALGLSEAEALSAVQDVHITARISACLSLGLLSSAKAMPYNWPTIYGHFFQAFLTEGLLLPAFAISLASADFVSISLIMAV</sequence>
<protein>
    <submittedName>
        <fullName evidence="1">Uncharacterized protein</fullName>
    </submittedName>
</protein>